<keyword evidence="3 6" id="KW-0378">Hydrolase</keyword>
<evidence type="ECO:0000259" key="8">
    <source>
        <dbReference type="Pfam" id="PF01435"/>
    </source>
</evidence>
<feature type="region of interest" description="Disordered" evidence="7">
    <location>
        <begin position="79"/>
        <end position="116"/>
    </location>
</feature>
<name>D8LQV2_ECTSI</name>
<dbReference type="AlphaFoldDB" id="D8LQV2"/>
<comment type="similarity">
    <text evidence="6">Belongs to the peptidase M48 family.</text>
</comment>
<dbReference type="CDD" id="cd07325">
    <property type="entry name" value="M48_Ste24p_like"/>
    <property type="match status" value="1"/>
</dbReference>
<dbReference type="GO" id="GO:0006508">
    <property type="term" value="P:proteolysis"/>
    <property type="evidence" value="ECO:0007669"/>
    <property type="project" value="UniProtKB-KW"/>
</dbReference>
<comment type="cofactor">
    <cofactor evidence="6">
        <name>Zn(2+)</name>
        <dbReference type="ChEBI" id="CHEBI:29105"/>
    </cofactor>
    <text evidence="6">Binds 1 zinc ion per subunit.</text>
</comment>
<organism evidence="9 10">
    <name type="scientific">Ectocarpus siliculosus</name>
    <name type="common">Brown alga</name>
    <name type="synonym">Conferva siliculosa</name>
    <dbReference type="NCBI Taxonomy" id="2880"/>
    <lineage>
        <taxon>Eukaryota</taxon>
        <taxon>Sar</taxon>
        <taxon>Stramenopiles</taxon>
        <taxon>Ochrophyta</taxon>
        <taxon>PX clade</taxon>
        <taxon>Phaeophyceae</taxon>
        <taxon>Ectocarpales</taxon>
        <taxon>Ectocarpaceae</taxon>
        <taxon>Ectocarpus</taxon>
    </lineage>
</organism>
<dbReference type="PANTHER" id="PTHR10120">
    <property type="entry name" value="CAAX PRENYL PROTEASE 1"/>
    <property type="match status" value="1"/>
</dbReference>
<keyword evidence="2" id="KW-0479">Metal-binding</keyword>
<proteinExistence type="inferred from homology"/>
<protein>
    <submittedName>
        <fullName evidence="9">Peptidase</fullName>
    </submittedName>
</protein>
<dbReference type="EMBL" id="FN649750">
    <property type="protein sequence ID" value="CBN74979.1"/>
    <property type="molecule type" value="Genomic_DNA"/>
</dbReference>
<evidence type="ECO:0000256" key="3">
    <source>
        <dbReference type="ARBA" id="ARBA00022801"/>
    </source>
</evidence>
<evidence type="ECO:0000313" key="9">
    <source>
        <dbReference type="EMBL" id="CBN74979.1"/>
    </source>
</evidence>
<evidence type="ECO:0000256" key="7">
    <source>
        <dbReference type="SAM" id="MobiDB-lite"/>
    </source>
</evidence>
<accession>D8LQV2</accession>
<dbReference type="InterPro" id="IPR001915">
    <property type="entry name" value="Peptidase_M48"/>
</dbReference>
<sequence length="393" mass="42780">MPVQFAMPLLGARDNPAAAAPGLLCARRRVLSLPSQLVPAKPSLHPEVAMAAALSRPRCGFLVWCCCWMRVARHTQQREGQGYRRVGGAVRDRGRQGGGGGGGEGEKKKGGGGAANAAPRKRFNGLLADRFQHPFDLEATGMLRRFPGLEMAIRGAVPAIEDAVFMDNIANSILVGPRQMASLHGLLLEACRILDMQPPDLYIRQNPTPNAYTLAIRGKKPFIVLHTSLLDLMEPEEVQAVIAHELGHLKCEHGIWVTLATVVANGLYGRGFLGAFVADRLGLRRRLMRWSRAAEFTCDRAAMLVAQDVNVVVSTLLKLAGGSVSQASELSVPEFLKQASAYDLASQTRIGKLLKREQSLELTHPLPVVRARELVKFSESPQYLGLVRRGLPL</sequence>
<dbReference type="eggNOG" id="ENOG502QUG6">
    <property type="taxonomic scope" value="Eukaryota"/>
</dbReference>
<keyword evidence="1 6" id="KW-0645">Protease</keyword>
<evidence type="ECO:0000256" key="6">
    <source>
        <dbReference type="RuleBase" id="RU003983"/>
    </source>
</evidence>
<reference evidence="9 10" key="1">
    <citation type="journal article" date="2010" name="Nature">
        <title>The Ectocarpus genome and the independent evolution of multicellularity in brown algae.</title>
        <authorList>
            <person name="Cock J.M."/>
            <person name="Sterck L."/>
            <person name="Rouze P."/>
            <person name="Scornet D."/>
            <person name="Allen A.E."/>
            <person name="Amoutzias G."/>
            <person name="Anthouard V."/>
            <person name="Artiguenave F."/>
            <person name="Aury J.M."/>
            <person name="Badger J.H."/>
            <person name="Beszteri B."/>
            <person name="Billiau K."/>
            <person name="Bonnet E."/>
            <person name="Bothwell J.H."/>
            <person name="Bowler C."/>
            <person name="Boyen C."/>
            <person name="Brownlee C."/>
            <person name="Carrano C.J."/>
            <person name="Charrier B."/>
            <person name="Cho G.Y."/>
            <person name="Coelho S.M."/>
            <person name="Collen J."/>
            <person name="Corre E."/>
            <person name="Da Silva C."/>
            <person name="Delage L."/>
            <person name="Delaroque N."/>
            <person name="Dittami S.M."/>
            <person name="Doulbeau S."/>
            <person name="Elias M."/>
            <person name="Farnham G."/>
            <person name="Gachon C.M."/>
            <person name="Gschloessl B."/>
            <person name="Heesch S."/>
            <person name="Jabbari K."/>
            <person name="Jubin C."/>
            <person name="Kawai H."/>
            <person name="Kimura K."/>
            <person name="Kloareg B."/>
            <person name="Kupper F.C."/>
            <person name="Lang D."/>
            <person name="Le Bail A."/>
            <person name="Leblanc C."/>
            <person name="Lerouge P."/>
            <person name="Lohr M."/>
            <person name="Lopez P.J."/>
            <person name="Martens C."/>
            <person name="Maumus F."/>
            <person name="Michel G."/>
            <person name="Miranda-Saavedra D."/>
            <person name="Morales J."/>
            <person name="Moreau H."/>
            <person name="Motomura T."/>
            <person name="Nagasato C."/>
            <person name="Napoli C.A."/>
            <person name="Nelson D.R."/>
            <person name="Nyvall-Collen P."/>
            <person name="Peters A.F."/>
            <person name="Pommier C."/>
            <person name="Potin P."/>
            <person name="Poulain J."/>
            <person name="Quesneville H."/>
            <person name="Read B."/>
            <person name="Rensing S.A."/>
            <person name="Ritter A."/>
            <person name="Rousvoal S."/>
            <person name="Samanta M."/>
            <person name="Samson G."/>
            <person name="Schroeder D.C."/>
            <person name="Segurens B."/>
            <person name="Strittmatter M."/>
            <person name="Tonon T."/>
            <person name="Tregear J.W."/>
            <person name="Valentin K."/>
            <person name="von Dassow P."/>
            <person name="Yamagishi T."/>
            <person name="Van de Peer Y."/>
            <person name="Wincker P."/>
        </authorList>
    </citation>
    <scope>NUCLEOTIDE SEQUENCE [LARGE SCALE GENOMIC DNA]</scope>
    <source>
        <strain evidence="10">Ec32 / CCAP1310/4</strain>
    </source>
</reference>
<keyword evidence="10" id="KW-1185">Reference proteome</keyword>
<feature type="domain" description="Peptidase M48" evidence="8">
    <location>
        <begin position="179"/>
        <end position="375"/>
    </location>
</feature>
<evidence type="ECO:0000256" key="2">
    <source>
        <dbReference type="ARBA" id="ARBA00022723"/>
    </source>
</evidence>
<dbReference type="MEROPS" id="M48.021"/>
<evidence type="ECO:0000256" key="4">
    <source>
        <dbReference type="ARBA" id="ARBA00022833"/>
    </source>
</evidence>
<evidence type="ECO:0000313" key="10">
    <source>
        <dbReference type="Proteomes" id="UP000002630"/>
    </source>
</evidence>
<dbReference type="InParanoid" id="D8LQV2"/>
<gene>
    <name evidence="9" type="ORF">Esi_0060_0115</name>
</gene>
<keyword evidence="4 6" id="KW-0862">Zinc</keyword>
<dbReference type="GO" id="GO:0004222">
    <property type="term" value="F:metalloendopeptidase activity"/>
    <property type="evidence" value="ECO:0007669"/>
    <property type="project" value="InterPro"/>
</dbReference>
<dbReference type="OMA" id="PNAMCIG"/>
<dbReference type="OrthoDB" id="272500at2759"/>
<dbReference type="Proteomes" id="UP000002630">
    <property type="component" value="Linkage Group LG25"/>
</dbReference>
<evidence type="ECO:0000256" key="5">
    <source>
        <dbReference type="ARBA" id="ARBA00023049"/>
    </source>
</evidence>
<dbReference type="Pfam" id="PF01435">
    <property type="entry name" value="Peptidase_M48"/>
    <property type="match status" value="1"/>
</dbReference>
<dbReference type="GO" id="GO:0046872">
    <property type="term" value="F:metal ion binding"/>
    <property type="evidence" value="ECO:0007669"/>
    <property type="project" value="UniProtKB-KW"/>
</dbReference>
<dbReference type="Gene3D" id="3.30.2010.10">
    <property type="entry name" value="Metalloproteases ('zincins'), catalytic domain"/>
    <property type="match status" value="1"/>
</dbReference>
<evidence type="ECO:0000256" key="1">
    <source>
        <dbReference type="ARBA" id="ARBA00022670"/>
    </source>
</evidence>
<dbReference type="FunFam" id="3.30.2010.10:FF:000007">
    <property type="entry name" value="Peptidase M48 family protein"/>
    <property type="match status" value="1"/>
</dbReference>
<dbReference type="EMBL" id="FN648819">
    <property type="protein sequence ID" value="CBN74979.1"/>
    <property type="molecule type" value="Genomic_DNA"/>
</dbReference>
<dbReference type="STRING" id="2880.D8LQV2"/>
<keyword evidence="5 6" id="KW-0482">Metalloprotease</keyword>